<comment type="caution">
    <text evidence="2">The sequence shown here is derived from an EMBL/GenBank/DDBJ whole genome shotgun (WGS) entry which is preliminary data.</text>
</comment>
<organism evidence="2 3">
    <name type="scientific">Cuscuta europaea</name>
    <name type="common">European dodder</name>
    <dbReference type="NCBI Taxonomy" id="41803"/>
    <lineage>
        <taxon>Eukaryota</taxon>
        <taxon>Viridiplantae</taxon>
        <taxon>Streptophyta</taxon>
        <taxon>Embryophyta</taxon>
        <taxon>Tracheophyta</taxon>
        <taxon>Spermatophyta</taxon>
        <taxon>Magnoliopsida</taxon>
        <taxon>eudicotyledons</taxon>
        <taxon>Gunneridae</taxon>
        <taxon>Pentapetalae</taxon>
        <taxon>asterids</taxon>
        <taxon>lamiids</taxon>
        <taxon>Solanales</taxon>
        <taxon>Convolvulaceae</taxon>
        <taxon>Cuscuteae</taxon>
        <taxon>Cuscuta</taxon>
        <taxon>Cuscuta subgen. Cuscuta</taxon>
    </lineage>
</organism>
<evidence type="ECO:0000256" key="1">
    <source>
        <dbReference type="SAM" id="MobiDB-lite"/>
    </source>
</evidence>
<feature type="region of interest" description="Disordered" evidence="1">
    <location>
        <begin position="80"/>
        <end position="112"/>
    </location>
</feature>
<dbReference type="Proteomes" id="UP001152484">
    <property type="component" value="Unassembled WGS sequence"/>
</dbReference>
<protein>
    <submittedName>
        <fullName evidence="2">Uncharacterized protein</fullName>
    </submittedName>
</protein>
<reference evidence="2" key="1">
    <citation type="submission" date="2022-07" db="EMBL/GenBank/DDBJ databases">
        <authorList>
            <person name="Macas J."/>
            <person name="Novak P."/>
            <person name="Neumann P."/>
        </authorList>
    </citation>
    <scope>NUCLEOTIDE SEQUENCE</scope>
</reference>
<accession>A0A9P0Z168</accession>
<name>A0A9P0Z168_CUSEU</name>
<sequence>MLMESHKRQQQEFARLKEVEQKVASAEEATSCLDRLRTEVEVLKKRADAAYRQVAADRDDALAKFAGEKEACEAERCQADEAEKAKTEAERAADAAIDKSLAEGSQAEERWS</sequence>
<evidence type="ECO:0000313" key="3">
    <source>
        <dbReference type="Proteomes" id="UP001152484"/>
    </source>
</evidence>
<proteinExistence type="predicted"/>
<evidence type="ECO:0000313" key="2">
    <source>
        <dbReference type="EMBL" id="CAH9082903.1"/>
    </source>
</evidence>
<dbReference type="AlphaFoldDB" id="A0A9P0Z168"/>
<keyword evidence="3" id="KW-1185">Reference proteome</keyword>
<gene>
    <name evidence="2" type="ORF">CEURO_LOCUS8457</name>
</gene>
<dbReference type="EMBL" id="CAMAPE010000016">
    <property type="protein sequence ID" value="CAH9082903.1"/>
    <property type="molecule type" value="Genomic_DNA"/>
</dbReference>